<dbReference type="RefSeq" id="WP_185131465.1">
    <property type="nucleotide sequence ID" value="NZ_JACJVO010000031.1"/>
</dbReference>
<dbReference type="InterPro" id="IPR029058">
    <property type="entry name" value="AB_hydrolase_fold"/>
</dbReference>
<dbReference type="Gene3D" id="3.40.50.1820">
    <property type="entry name" value="alpha/beta hydrolase"/>
    <property type="match status" value="1"/>
</dbReference>
<dbReference type="AlphaFoldDB" id="A0A7X0SPJ3"/>
<dbReference type="GO" id="GO:0016787">
    <property type="term" value="F:hydrolase activity"/>
    <property type="evidence" value="ECO:0007669"/>
    <property type="project" value="UniProtKB-KW"/>
</dbReference>
<dbReference type="EMBL" id="JACJVO010000031">
    <property type="protein sequence ID" value="MBB6733802.1"/>
    <property type="molecule type" value="Genomic_DNA"/>
</dbReference>
<comment type="caution">
    <text evidence="2">The sequence shown here is derived from an EMBL/GenBank/DDBJ whole genome shotgun (WGS) entry which is preliminary data.</text>
</comment>
<sequence length="254" mass="27815">MHGGLKSSQDFMKLAHILSHTFTVYIPDRRGRGMSGPAGDSFGVEREVEDMQALIAKTGAANIFGLSAGALVTLKTAWATPSLRNVALYEPPYSVNGSAPTSWVKRYKRELAKGKLANALVTGMQGLATVPVFTKIPRFFLAPMLAVVMMFQGKSTEEKVTIRSLVPTWQYDMKVIDEMSDTLDDYKDLRANILLLGGTKSPAWLMVSLDYLNGISPRVNRFAFEGLGHDGPEDDGNPELVAAHLSRFFGTDRA</sequence>
<gene>
    <name evidence="2" type="ORF">H7C18_23030</name>
</gene>
<protein>
    <submittedName>
        <fullName evidence="2">Alpha/beta hydrolase</fullName>
    </submittedName>
</protein>
<dbReference type="SUPFAM" id="SSF53474">
    <property type="entry name" value="alpha/beta-Hydrolases"/>
    <property type="match status" value="1"/>
</dbReference>
<evidence type="ECO:0000259" key="1">
    <source>
        <dbReference type="Pfam" id="PF12697"/>
    </source>
</evidence>
<dbReference type="Proteomes" id="UP000564644">
    <property type="component" value="Unassembled WGS sequence"/>
</dbReference>
<dbReference type="Pfam" id="PF12697">
    <property type="entry name" value="Abhydrolase_6"/>
    <property type="match status" value="1"/>
</dbReference>
<organism evidence="2 3">
    <name type="scientific">Cohnella zeiphila</name>
    <dbReference type="NCBI Taxonomy" id="2761120"/>
    <lineage>
        <taxon>Bacteria</taxon>
        <taxon>Bacillati</taxon>
        <taxon>Bacillota</taxon>
        <taxon>Bacilli</taxon>
        <taxon>Bacillales</taxon>
        <taxon>Paenibacillaceae</taxon>
        <taxon>Cohnella</taxon>
    </lineage>
</organism>
<evidence type="ECO:0000313" key="3">
    <source>
        <dbReference type="Proteomes" id="UP000564644"/>
    </source>
</evidence>
<evidence type="ECO:0000313" key="2">
    <source>
        <dbReference type="EMBL" id="MBB6733802.1"/>
    </source>
</evidence>
<accession>A0A7X0SPJ3</accession>
<keyword evidence="2" id="KW-0378">Hydrolase</keyword>
<reference evidence="2 3" key="1">
    <citation type="submission" date="2020-08" db="EMBL/GenBank/DDBJ databases">
        <title>Cohnella phylogeny.</title>
        <authorList>
            <person name="Dunlap C."/>
        </authorList>
    </citation>
    <scope>NUCLEOTIDE SEQUENCE [LARGE SCALE GENOMIC DNA]</scope>
    <source>
        <strain evidence="2 3">CBP 2801</strain>
    </source>
</reference>
<proteinExistence type="predicted"/>
<feature type="domain" description="AB hydrolase-1" evidence="1">
    <location>
        <begin position="2"/>
        <end position="243"/>
    </location>
</feature>
<dbReference type="InterPro" id="IPR000073">
    <property type="entry name" value="AB_hydrolase_1"/>
</dbReference>
<keyword evidence="3" id="KW-1185">Reference proteome</keyword>
<name>A0A7X0SPJ3_9BACL</name>